<evidence type="ECO:0000313" key="12">
    <source>
        <dbReference type="Proteomes" id="UP000253094"/>
    </source>
</evidence>
<evidence type="ECO:0000256" key="9">
    <source>
        <dbReference type="RuleBase" id="RU003322"/>
    </source>
</evidence>
<dbReference type="InterPro" id="IPR029047">
    <property type="entry name" value="HSP70_peptide-bd_sf"/>
</dbReference>
<dbReference type="Gene3D" id="2.60.34.10">
    <property type="entry name" value="Substrate Binding Domain Of DNAk, Chain A, domain 1"/>
    <property type="match status" value="1"/>
</dbReference>
<evidence type="ECO:0000256" key="2">
    <source>
        <dbReference type="ARBA" id="ARBA00007381"/>
    </source>
</evidence>
<comment type="similarity">
    <text evidence="2 8 9">Belongs to the heat shock protein 70 family.</text>
</comment>
<evidence type="ECO:0000256" key="6">
    <source>
        <dbReference type="ARBA" id="ARBA00023016"/>
    </source>
</evidence>
<evidence type="ECO:0000256" key="10">
    <source>
        <dbReference type="SAM" id="MobiDB-lite"/>
    </source>
</evidence>
<dbReference type="InterPro" id="IPR013126">
    <property type="entry name" value="Hsp_70_fam"/>
</dbReference>
<dbReference type="GO" id="GO:0051082">
    <property type="term" value="F:unfolded protein binding"/>
    <property type="evidence" value="ECO:0007669"/>
    <property type="project" value="InterPro"/>
</dbReference>
<dbReference type="SUPFAM" id="SSF53067">
    <property type="entry name" value="Actin-like ATPase domain"/>
    <property type="match status" value="2"/>
</dbReference>
<keyword evidence="4 8" id="KW-0547">Nucleotide-binding</keyword>
<sequence length="632" mass="68466">MAKAVGIDLGTTNSVIATTEEGQPVVIPNAEGQRTTPSVVAFTETGERLVGQLARRQAILNPKGTIYSVKRFIGRRYDEVQSEIHAVSFDVVPGPDGAVRFKVRDKLYAPEEISALILRKLVQDASKFLGEKINEAVITVPAYFNDAQRHATRDAGKIAGLEVMRIINEPTAAALAYGLDKKGSETVLVFDLGGGTFDVSVLDIGEGVIEVRATAGDTHLGGDDFDRRLVDYLADEFQRQEGIDLRQDPQALQRLFEAAEKAKVELSSVTQTTVSLPFITADANGPKHLNTTLMRSTFEEITRDLVERTMGPVKQAMEDAKLTADDLDEVILVGGSTRIPAVQSIVRRLTGGKEPNMTVNPDEVVADGAAIQAGVLKGEVKDVLLLDVTPLSLGIETLGGVMTKVLERNTTIPARRTETFSTAEDNQNAVDVVVLQGERERAADNRALGRFRLENIRPAPRGVPQVEVTFDVDANGILNVAAKDKDTGGEQRITISESSNLDKSEIDRMVRDAEEHRGEDQRHREAIDARNELDSVAYQVERRLTELGDAVPVHEKARAEQLVADARQAVKEEAPTERLRDLTSELQQIYHSLSAVSAPRGEPAGAGAGAQQQGGTGGGQDDVIDAEFTTSD</sequence>
<dbReference type="Pfam" id="PF00012">
    <property type="entry name" value="HSP70"/>
    <property type="match status" value="1"/>
</dbReference>
<accession>A0A367FNY0</accession>
<dbReference type="PROSITE" id="PS00297">
    <property type="entry name" value="HSP70_1"/>
    <property type="match status" value="1"/>
</dbReference>
<dbReference type="NCBIfam" id="NF001413">
    <property type="entry name" value="PRK00290.1"/>
    <property type="match status" value="1"/>
</dbReference>
<dbReference type="CDD" id="cd10234">
    <property type="entry name" value="ASKHA_NBD_HSP70_DnaK-like"/>
    <property type="match status" value="1"/>
</dbReference>
<feature type="region of interest" description="Disordered" evidence="10">
    <location>
        <begin position="595"/>
        <end position="632"/>
    </location>
</feature>
<organism evidence="11 12">
    <name type="scientific">Sphaerisporangium album</name>
    <dbReference type="NCBI Taxonomy" id="509200"/>
    <lineage>
        <taxon>Bacteria</taxon>
        <taxon>Bacillati</taxon>
        <taxon>Actinomycetota</taxon>
        <taxon>Actinomycetes</taxon>
        <taxon>Streptosporangiales</taxon>
        <taxon>Streptosporangiaceae</taxon>
        <taxon>Sphaerisporangium</taxon>
    </lineage>
</organism>
<dbReference type="Gene3D" id="3.90.640.10">
    <property type="entry name" value="Actin, Chain A, domain 4"/>
    <property type="match status" value="1"/>
</dbReference>
<dbReference type="InterPro" id="IPR043129">
    <property type="entry name" value="ATPase_NBD"/>
</dbReference>
<proteinExistence type="evidence at transcript level"/>
<protein>
    <recommendedName>
        <fullName evidence="8">Chaperone protein DnaK</fullName>
    </recommendedName>
    <alternativeName>
        <fullName evidence="8">HSP70</fullName>
    </alternativeName>
    <alternativeName>
        <fullName evidence="8">Heat shock 70 kDa protein</fullName>
    </alternativeName>
    <alternativeName>
        <fullName evidence="8">Heat shock protein 70</fullName>
    </alternativeName>
</protein>
<evidence type="ECO:0000256" key="1">
    <source>
        <dbReference type="ARBA" id="ARBA00002290"/>
    </source>
</evidence>
<evidence type="ECO:0000256" key="3">
    <source>
        <dbReference type="ARBA" id="ARBA00022553"/>
    </source>
</evidence>
<dbReference type="PROSITE" id="PS00329">
    <property type="entry name" value="HSP70_2"/>
    <property type="match status" value="1"/>
</dbReference>
<dbReference type="InterPro" id="IPR012725">
    <property type="entry name" value="Chaperone_DnaK"/>
</dbReference>
<keyword evidence="7 8" id="KW-0143">Chaperone</keyword>
<dbReference type="GO" id="GO:0140662">
    <property type="term" value="F:ATP-dependent protein folding chaperone"/>
    <property type="evidence" value="ECO:0007669"/>
    <property type="project" value="InterPro"/>
</dbReference>
<keyword evidence="5 8" id="KW-0067">ATP-binding</keyword>
<gene>
    <name evidence="8" type="primary">dnaK</name>
    <name evidence="11" type="ORF">DQ384_08570</name>
</gene>
<comment type="function">
    <text evidence="1 8">Acts as a chaperone.</text>
</comment>
<keyword evidence="12" id="KW-1185">Reference proteome</keyword>
<comment type="induction">
    <text evidence="8">By stress conditions e.g. heat shock.</text>
</comment>
<dbReference type="SUPFAM" id="SSF100920">
    <property type="entry name" value="Heat shock protein 70kD (HSP70), peptide-binding domain"/>
    <property type="match status" value="1"/>
</dbReference>
<dbReference type="OrthoDB" id="9766019at2"/>
<evidence type="ECO:0000313" key="11">
    <source>
        <dbReference type="EMBL" id="RCG31609.1"/>
    </source>
</evidence>
<name>A0A367FNY0_9ACTN</name>
<dbReference type="EMBL" id="QOIL01000004">
    <property type="protein sequence ID" value="RCG31609.1"/>
    <property type="molecule type" value="Genomic_DNA"/>
</dbReference>
<evidence type="ECO:0000256" key="8">
    <source>
        <dbReference type="HAMAP-Rule" id="MF_00332"/>
    </source>
</evidence>
<keyword evidence="3 8" id="KW-0597">Phosphoprotein</keyword>
<dbReference type="FunFam" id="3.90.640.10:FF:000003">
    <property type="entry name" value="Molecular chaperone DnaK"/>
    <property type="match status" value="1"/>
</dbReference>
<dbReference type="HAMAP" id="MF_00332">
    <property type="entry name" value="DnaK"/>
    <property type="match status" value="1"/>
</dbReference>
<evidence type="ECO:0000256" key="5">
    <source>
        <dbReference type="ARBA" id="ARBA00022840"/>
    </source>
</evidence>
<comment type="caution">
    <text evidence="11">The sequence shown here is derived from an EMBL/GenBank/DDBJ whole genome shotgun (WGS) entry which is preliminary data.</text>
</comment>
<reference evidence="11 12" key="1">
    <citation type="submission" date="2018-06" db="EMBL/GenBank/DDBJ databases">
        <title>Sphaerisporangium craniellae sp. nov., isolated from a marine sponge in the South China Sea.</title>
        <authorList>
            <person name="Li L."/>
        </authorList>
    </citation>
    <scope>NUCLEOTIDE SEQUENCE [LARGE SCALE GENOMIC DNA]</scope>
    <source>
        <strain evidence="11 12">CCTCC AA 208026</strain>
    </source>
</reference>
<dbReference type="FunFam" id="2.60.34.10:FF:000014">
    <property type="entry name" value="Chaperone protein DnaK HSP70"/>
    <property type="match status" value="1"/>
</dbReference>
<dbReference type="Gene3D" id="1.20.1270.10">
    <property type="match status" value="1"/>
</dbReference>
<dbReference type="PANTHER" id="PTHR19375">
    <property type="entry name" value="HEAT SHOCK PROTEIN 70KDA"/>
    <property type="match status" value="1"/>
</dbReference>
<dbReference type="FunFam" id="3.30.420.40:FF:000004">
    <property type="entry name" value="Molecular chaperone DnaK"/>
    <property type="match status" value="1"/>
</dbReference>
<dbReference type="NCBIfam" id="TIGR02350">
    <property type="entry name" value="prok_dnaK"/>
    <property type="match status" value="1"/>
</dbReference>
<dbReference type="Proteomes" id="UP000253094">
    <property type="component" value="Unassembled WGS sequence"/>
</dbReference>
<dbReference type="RefSeq" id="WP_114028179.1">
    <property type="nucleotide sequence ID" value="NZ_QOIL01000004.1"/>
</dbReference>
<dbReference type="PRINTS" id="PR00301">
    <property type="entry name" value="HEATSHOCK70"/>
</dbReference>
<dbReference type="InterPro" id="IPR029048">
    <property type="entry name" value="HSP70_C_sf"/>
</dbReference>
<evidence type="ECO:0000256" key="4">
    <source>
        <dbReference type="ARBA" id="ARBA00022741"/>
    </source>
</evidence>
<dbReference type="InterPro" id="IPR018181">
    <property type="entry name" value="Heat_shock_70_CS"/>
</dbReference>
<dbReference type="PROSITE" id="PS01036">
    <property type="entry name" value="HSP70_3"/>
    <property type="match status" value="1"/>
</dbReference>
<keyword evidence="6 8" id="KW-0346">Stress response</keyword>
<dbReference type="FunFam" id="1.20.1270.10:FF:000001">
    <property type="entry name" value="Molecular chaperone DnaK"/>
    <property type="match status" value="1"/>
</dbReference>
<dbReference type="Gene3D" id="3.30.420.40">
    <property type="match status" value="2"/>
</dbReference>
<feature type="modified residue" description="Phosphothreonine; by autocatalysis" evidence="8">
    <location>
        <position position="196"/>
    </location>
</feature>
<dbReference type="GO" id="GO:0005524">
    <property type="term" value="F:ATP binding"/>
    <property type="evidence" value="ECO:0007669"/>
    <property type="project" value="UniProtKB-UniRule"/>
</dbReference>
<dbReference type="AlphaFoldDB" id="A0A367FNY0"/>
<evidence type="ECO:0000256" key="7">
    <source>
        <dbReference type="ARBA" id="ARBA00023186"/>
    </source>
</evidence>
<feature type="compositionally biased region" description="Gly residues" evidence="10">
    <location>
        <begin position="604"/>
        <end position="620"/>
    </location>
</feature>